<reference evidence="4" key="1">
    <citation type="submission" date="2016-03" db="EMBL/GenBank/DDBJ databases">
        <title>Complete genome sequence of the type strain Actinoalloteichus hymeniacidonis DSM 45092.</title>
        <authorList>
            <person name="Schaffert L."/>
            <person name="Albersmeier A."/>
            <person name="Winkler A."/>
            <person name="Kalinowski J."/>
            <person name="Zotchev S."/>
            <person name="Ruckert C."/>
        </authorList>
    </citation>
    <scope>NUCLEOTIDE SEQUENCE [LARGE SCALE GENOMIC DNA]</scope>
    <source>
        <strain evidence="4">HPA177(T) (DSM 45092(T))</strain>
    </source>
</reference>
<protein>
    <submittedName>
        <fullName evidence="3">Uncharacterized protein</fullName>
    </submittedName>
</protein>
<evidence type="ECO:0000256" key="2">
    <source>
        <dbReference type="SAM" id="Phobius"/>
    </source>
</evidence>
<keyword evidence="2" id="KW-0812">Transmembrane</keyword>
<dbReference type="Proteomes" id="UP000095210">
    <property type="component" value="Chromosome"/>
</dbReference>
<feature type="compositionally biased region" description="Basic and acidic residues" evidence="1">
    <location>
        <begin position="125"/>
        <end position="134"/>
    </location>
</feature>
<feature type="compositionally biased region" description="Polar residues" evidence="1">
    <location>
        <begin position="97"/>
        <end position="107"/>
    </location>
</feature>
<dbReference type="AlphaFoldDB" id="A0AAC9HVA7"/>
<dbReference type="RefSeq" id="WP_069852942.1">
    <property type="nucleotide sequence ID" value="NZ_CP014859.1"/>
</dbReference>
<proteinExistence type="predicted"/>
<feature type="compositionally biased region" description="Basic and acidic residues" evidence="1">
    <location>
        <begin position="52"/>
        <end position="62"/>
    </location>
</feature>
<keyword evidence="2" id="KW-0472">Membrane</keyword>
<dbReference type="EMBL" id="CP014859">
    <property type="protein sequence ID" value="AOS66083.1"/>
    <property type="molecule type" value="Genomic_DNA"/>
</dbReference>
<organism evidence="3 4">
    <name type="scientific">Actinoalloteichus hymeniacidonis</name>
    <dbReference type="NCBI Taxonomy" id="340345"/>
    <lineage>
        <taxon>Bacteria</taxon>
        <taxon>Bacillati</taxon>
        <taxon>Actinomycetota</taxon>
        <taxon>Actinomycetes</taxon>
        <taxon>Pseudonocardiales</taxon>
        <taxon>Pseudonocardiaceae</taxon>
        <taxon>Actinoalloteichus</taxon>
    </lineage>
</organism>
<evidence type="ECO:0000256" key="1">
    <source>
        <dbReference type="SAM" id="MobiDB-lite"/>
    </source>
</evidence>
<dbReference type="KEGG" id="ahm:TL08_26570"/>
<accession>A0AAC9HVA7</accession>
<feature type="region of interest" description="Disordered" evidence="1">
    <location>
        <begin position="51"/>
        <end position="134"/>
    </location>
</feature>
<keyword evidence="2" id="KW-1133">Transmembrane helix</keyword>
<feature type="transmembrane region" description="Helical" evidence="2">
    <location>
        <begin position="30"/>
        <end position="50"/>
    </location>
</feature>
<evidence type="ECO:0000313" key="4">
    <source>
        <dbReference type="Proteomes" id="UP000095210"/>
    </source>
</evidence>
<name>A0AAC9HVA7_9PSEU</name>
<keyword evidence="4" id="KW-1185">Reference proteome</keyword>
<sequence length="134" mass="13887">MRRWWQALAAALVVTGGGIAVNIATESVDNVLAWVAVGVATLAGAGITLWTGRDDGKQHSAEDAPAGEPHGRTTHNSIHGDVSGSVIQAGEVRGGVSFNSPPRTVQQRAEARDNAVIQQAGGDINRNRRGDDSG</sequence>
<gene>
    <name evidence="3" type="ORF">TL08_26570</name>
</gene>
<evidence type="ECO:0000313" key="3">
    <source>
        <dbReference type="EMBL" id="AOS66083.1"/>
    </source>
</evidence>